<organism evidence="10 11">
    <name type="scientific">Candidatus Pseudobacter hemicellulosilyticus</name>
    <dbReference type="NCBI Taxonomy" id="3121375"/>
    <lineage>
        <taxon>Bacteria</taxon>
        <taxon>Pseudomonadati</taxon>
        <taxon>Bacteroidota</taxon>
        <taxon>Chitinophagia</taxon>
        <taxon>Chitinophagales</taxon>
        <taxon>Chitinophagaceae</taxon>
        <taxon>Pseudobacter</taxon>
    </lineage>
</organism>
<dbReference type="PROSITE" id="PS00373">
    <property type="entry name" value="GART"/>
    <property type="match status" value="1"/>
</dbReference>
<comment type="catalytic activity">
    <reaction evidence="5 6">
        <text>N(1)-(5-phospho-beta-D-ribosyl)glycinamide + (6R)-10-formyltetrahydrofolate = N(2)-formyl-N(1)-(5-phospho-beta-D-ribosyl)glycinamide + (6S)-5,6,7,8-tetrahydrofolate + H(+)</text>
        <dbReference type="Rhea" id="RHEA:15053"/>
        <dbReference type="ChEBI" id="CHEBI:15378"/>
        <dbReference type="ChEBI" id="CHEBI:57453"/>
        <dbReference type="ChEBI" id="CHEBI:143788"/>
        <dbReference type="ChEBI" id="CHEBI:147286"/>
        <dbReference type="ChEBI" id="CHEBI:195366"/>
        <dbReference type="EC" id="2.1.2.2"/>
    </reaction>
</comment>
<reference evidence="10" key="1">
    <citation type="submission" date="2023-03" db="EMBL/GenBank/DDBJ databases">
        <title>Andean soil-derived lignocellulolytic bacterial consortium as a source of novel taxa and putative plastic-active enzymes.</title>
        <authorList>
            <person name="Diaz-Garcia L."/>
            <person name="Chuvochina M."/>
            <person name="Feuerriegel G."/>
            <person name="Bunk B."/>
            <person name="Sproer C."/>
            <person name="Streit W.R."/>
            <person name="Rodriguez L.M."/>
            <person name="Overmann J."/>
            <person name="Jimenez D.J."/>
        </authorList>
    </citation>
    <scope>NUCLEOTIDE SEQUENCE</scope>
    <source>
        <strain evidence="10">MAG 7</strain>
    </source>
</reference>
<evidence type="ECO:0000256" key="4">
    <source>
        <dbReference type="ARBA" id="ARBA00038440"/>
    </source>
</evidence>
<dbReference type="InterPro" id="IPR046714">
    <property type="entry name" value="DUF6787"/>
</dbReference>
<evidence type="ECO:0000313" key="11">
    <source>
        <dbReference type="Proteomes" id="UP001220610"/>
    </source>
</evidence>
<name>A0AAJ6BI04_9BACT</name>
<dbReference type="InterPro" id="IPR036477">
    <property type="entry name" value="Formyl_transf_N_sf"/>
</dbReference>
<feature type="binding site" evidence="6">
    <location>
        <position position="165"/>
    </location>
    <ligand>
        <name>(6R)-10-formyltetrahydrofolate</name>
        <dbReference type="ChEBI" id="CHEBI:195366"/>
    </ligand>
</feature>
<dbReference type="EC" id="2.1.2.2" evidence="6"/>
<dbReference type="PANTHER" id="PTHR43369:SF2">
    <property type="entry name" value="PHOSPHORIBOSYLGLYCINAMIDE FORMYLTRANSFERASE"/>
    <property type="match status" value="1"/>
</dbReference>
<dbReference type="EMBL" id="CP119311">
    <property type="protein sequence ID" value="WEK36772.1"/>
    <property type="molecule type" value="Genomic_DNA"/>
</dbReference>
<dbReference type="InterPro" id="IPR002376">
    <property type="entry name" value="Formyl_transf_N"/>
</dbReference>
<keyword evidence="3 6" id="KW-0658">Purine biosynthesis</keyword>
<feature type="transmembrane region" description="Helical" evidence="7">
    <location>
        <begin position="54"/>
        <end position="78"/>
    </location>
</feature>
<comment type="pathway">
    <text evidence="1 6">Purine metabolism; IMP biosynthesis via de novo pathway; N(2)-formyl-N(1)-(5-phospho-D-ribosyl)glycinamide from N(1)-(5-phospho-D-ribosyl)glycinamide (10-formyl THF route): step 1/1.</text>
</comment>
<comment type="similarity">
    <text evidence="4 6">Belongs to the GART family.</text>
</comment>
<dbReference type="InterPro" id="IPR004607">
    <property type="entry name" value="GART"/>
</dbReference>
<evidence type="ECO:0000256" key="3">
    <source>
        <dbReference type="ARBA" id="ARBA00022755"/>
    </source>
</evidence>
<feature type="transmembrane region" description="Helical" evidence="7">
    <location>
        <begin position="12"/>
        <end position="34"/>
    </location>
</feature>
<dbReference type="Proteomes" id="UP001220610">
    <property type="component" value="Chromosome"/>
</dbReference>
<evidence type="ECO:0000313" key="10">
    <source>
        <dbReference type="EMBL" id="WEK36772.1"/>
    </source>
</evidence>
<evidence type="ECO:0000259" key="9">
    <source>
        <dbReference type="Pfam" id="PF20584"/>
    </source>
</evidence>
<dbReference type="Pfam" id="PF00551">
    <property type="entry name" value="Formyl_trans_N"/>
    <property type="match status" value="1"/>
</dbReference>
<accession>A0AAJ6BI04</accession>
<feature type="site" description="Raises pKa of active site His" evidence="6">
    <location>
        <position position="247"/>
    </location>
</feature>
<evidence type="ECO:0000256" key="1">
    <source>
        <dbReference type="ARBA" id="ARBA00005054"/>
    </source>
</evidence>
<feature type="binding site" evidence="6">
    <location>
        <begin position="114"/>
        <end position="116"/>
    </location>
    <ligand>
        <name>N(1)-(5-phospho-beta-D-ribosyl)glycinamide</name>
        <dbReference type="ChEBI" id="CHEBI:143788"/>
    </ligand>
</feature>
<proteinExistence type="inferred from homology"/>
<gene>
    <name evidence="6" type="primary">purN</name>
    <name evidence="10" type="ORF">P0Y53_04590</name>
</gene>
<dbReference type="Gene3D" id="3.40.50.170">
    <property type="entry name" value="Formyl transferase, N-terminal domain"/>
    <property type="match status" value="1"/>
</dbReference>
<comment type="caution">
    <text evidence="6">Lacks conserved residue(s) required for the propagation of feature annotation.</text>
</comment>
<evidence type="ECO:0000256" key="6">
    <source>
        <dbReference type="HAMAP-Rule" id="MF_01930"/>
    </source>
</evidence>
<feature type="domain" description="DUF6787" evidence="9">
    <location>
        <begin position="18"/>
        <end position="91"/>
    </location>
</feature>
<sequence>MFQRLQQKWKVSAWRVLIILITFATGGSLCGYLGRQILAWLDIEQNLIRIPLYIIIVTLLWPLCVLLISIPLGQFGFFTRYLARMGRRMGIGPKPTSNTDVAPFRLAVFASGAGSNAQQLINHFRHHPTIKVGLIVCNKPGAGVLNIAQTEKIPVLLIEKETFFRGNGYVDELKAEQIDFIVLAGFLWKLPAVLVKAYSGRMVNIHPALLPNYGGKGMYGMFVHAAVIAAKEKESGISIHFVDEVYDHGAVIFQATCPIGPKDTAESLAQKIHALEHAHYPHVIEEVVTKLQKTR</sequence>
<keyword evidence="7" id="KW-0472">Membrane</keyword>
<keyword evidence="2 6" id="KW-0808">Transferase</keyword>
<protein>
    <recommendedName>
        <fullName evidence="6">Phosphoribosylglycinamide formyltransferase</fullName>
        <ecNumber evidence="6">2.1.2.2</ecNumber>
    </recommendedName>
    <alternativeName>
        <fullName evidence="6">5'-phosphoribosylglycinamide transformylase</fullName>
    </alternativeName>
    <alternativeName>
        <fullName evidence="6">GAR transformylase</fullName>
        <shortName evidence="6">GART</shortName>
    </alternativeName>
</protein>
<feature type="active site" description="Proton donor" evidence="6">
    <location>
        <position position="206"/>
    </location>
</feature>
<dbReference type="GO" id="GO:0004644">
    <property type="term" value="F:phosphoribosylglycinamide formyltransferase activity"/>
    <property type="evidence" value="ECO:0007669"/>
    <property type="project" value="UniProtKB-UniRule"/>
</dbReference>
<feature type="domain" description="Formyl transferase N-terminal" evidence="8">
    <location>
        <begin position="105"/>
        <end position="284"/>
    </location>
</feature>
<evidence type="ECO:0000256" key="5">
    <source>
        <dbReference type="ARBA" id="ARBA00047664"/>
    </source>
</evidence>
<dbReference type="SUPFAM" id="SSF53328">
    <property type="entry name" value="Formyltransferase"/>
    <property type="match status" value="1"/>
</dbReference>
<feature type="binding site" evidence="6">
    <location>
        <position position="204"/>
    </location>
    <ligand>
        <name>(6R)-10-formyltetrahydrofolate</name>
        <dbReference type="ChEBI" id="CHEBI:195366"/>
    </ligand>
</feature>
<dbReference type="CDD" id="cd08645">
    <property type="entry name" value="FMT_core_GART"/>
    <property type="match status" value="1"/>
</dbReference>
<evidence type="ECO:0000256" key="7">
    <source>
        <dbReference type="SAM" id="Phobius"/>
    </source>
</evidence>
<dbReference type="InterPro" id="IPR001555">
    <property type="entry name" value="GART_AS"/>
</dbReference>
<dbReference type="GO" id="GO:0005829">
    <property type="term" value="C:cytosol"/>
    <property type="evidence" value="ECO:0007669"/>
    <property type="project" value="TreeGrafter"/>
</dbReference>
<comment type="function">
    <text evidence="6">Catalyzes the transfer of a formyl group from 10-formyltetrahydrofolate to 5-phospho-ribosyl-glycinamide (GAR), producing 5-phospho-ribosyl-N-formylglycinamide (FGAR) and tetrahydrofolate.</text>
</comment>
<dbReference type="PANTHER" id="PTHR43369">
    <property type="entry name" value="PHOSPHORIBOSYLGLYCINAMIDE FORMYLTRANSFERASE"/>
    <property type="match status" value="1"/>
</dbReference>
<keyword evidence="7" id="KW-1133">Transmembrane helix</keyword>
<evidence type="ECO:0000256" key="2">
    <source>
        <dbReference type="ARBA" id="ARBA00022679"/>
    </source>
</evidence>
<keyword evidence="7" id="KW-0812">Transmembrane</keyword>
<evidence type="ECO:0000259" key="8">
    <source>
        <dbReference type="Pfam" id="PF00551"/>
    </source>
</evidence>
<dbReference type="GO" id="GO:0006189">
    <property type="term" value="P:'de novo' IMP biosynthetic process"/>
    <property type="evidence" value="ECO:0007669"/>
    <property type="project" value="UniProtKB-UniRule"/>
</dbReference>
<dbReference type="Pfam" id="PF20584">
    <property type="entry name" value="DUF6787"/>
    <property type="match status" value="1"/>
</dbReference>
<dbReference type="HAMAP" id="MF_01930">
    <property type="entry name" value="PurN"/>
    <property type="match status" value="1"/>
</dbReference>
<dbReference type="AlphaFoldDB" id="A0AAJ6BI04"/>